<name>Q67PN5_SYMTH</name>
<evidence type="ECO:0000256" key="2">
    <source>
        <dbReference type="ARBA" id="ARBA00022679"/>
    </source>
</evidence>
<keyword evidence="1" id="KW-0328">Glycosyltransferase</keyword>
<sequence length="364" mass="40143">MKRVAVLAPAFLGPRGEPPVQGGAERHLIELCRLLEERGYAVTLFQAAAHDFRAVHDGRVVHGLGPTVVQGGAWTVTNRRFRDAARGYDHHLFHLWSMAYPEAPPGSVGVSHSLWWDDGAVVRRPVPNFTPRLREALRNLAVVVANDTNIINWVRATWPEMEGRFRFIPNFVDLAQFAPAPPRTHGGPLRVLVPCRLEPQKGLEPMLEAALMLTEQPGIEVHFVGPGPAEAVRRLQAVAAGRPAIRYRSRVMAEMPAEYRDADVVVIPSVATEGTSLSCLEAMASGRPVVAGWVGGLSNLIIHEYNGLLLRPTAANLAAAVRRLWQDGELRSRMAARAAEVARVHSLERWRRAWGEVLDECWGG</sequence>
<evidence type="ECO:0000259" key="3">
    <source>
        <dbReference type="Pfam" id="PF13439"/>
    </source>
</evidence>
<dbReference type="Gene3D" id="3.40.50.2000">
    <property type="entry name" value="Glycogen Phosphorylase B"/>
    <property type="match status" value="2"/>
</dbReference>
<dbReference type="PANTHER" id="PTHR12526:SF510">
    <property type="entry name" value="D-INOSITOL 3-PHOSPHATE GLYCOSYLTRANSFERASE"/>
    <property type="match status" value="1"/>
</dbReference>
<evidence type="ECO:0000313" key="5">
    <source>
        <dbReference type="Proteomes" id="UP000000417"/>
    </source>
</evidence>
<dbReference type="eggNOG" id="COG0438">
    <property type="taxonomic scope" value="Bacteria"/>
</dbReference>
<dbReference type="Proteomes" id="UP000000417">
    <property type="component" value="Chromosome"/>
</dbReference>
<accession>Q67PN5</accession>
<dbReference type="Pfam" id="PF13439">
    <property type="entry name" value="Glyco_transf_4"/>
    <property type="match status" value="1"/>
</dbReference>
<dbReference type="AlphaFoldDB" id="Q67PN5"/>
<dbReference type="EMBL" id="AP006840">
    <property type="protein sequence ID" value="BAD40358.1"/>
    <property type="molecule type" value="Genomic_DNA"/>
</dbReference>
<organism evidence="4 5">
    <name type="scientific">Symbiobacterium thermophilum (strain DSM 24528 / JCM 14929 / IAM 14863 / T)</name>
    <dbReference type="NCBI Taxonomy" id="292459"/>
    <lineage>
        <taxon>Bacteria</taxon>
        <taxon>Bacillati</taxon>
        <taxon>Bacillota</taxon>
        <taxon>Clostridia</taxon>
        <taxon>Eubacteriales</taxon>
        <taxon>Symbiobacteriaceae</taxon>
        <taxon>Symbiobacterium</taxon>
    </lineage>
</organism>
<reference evidence="4 5" key="1">
    <citation type="journal article" date="2004" name="Nucleic Acids Res.">
        <title>Genome sequence of Symbiobacterium thermophilum, an uncultivable bacterium that depends on microbial commensalism.</title>
        <authorList>
            <person name="Ueda K."/>
            <person name="Yamashita A."/>
            <person name="Ishikawa J."/>
            <person name="Shimada M."/>
            <person name="Watsuji T."/>
            <person name="Morimura K."/>
            <person name="Ikeda H."/>
            <person name="Hattori M."/>
            <person name="Beppu T."/>
        </authorList>
    </citation>
    <scope>NUCLEOTIDE SEQUENCE [LARGE SCALE GENOMIC DNA]</scope>
    <source>
        <strain evidence="5">T / IAM 14863</strain>
    </source>
</reference>
<keyword evidence="5" id="KW-1185">Reference proteome</keyword>
<dbReference type="PANTHER" id="PTHR12526">
    <property type="entry name" value="GLYCOSYLTRANSFERASE"/>
    <property type="match status" value="1"/>
</dbReference>
<evidence type="ECO:0000256" key="1">
    <source>
        <dbReference type="ARBA" id="ARBA00022676"/>
    </source>
</evidence>
<dbReference type="GO" id="GO:0016757">
    <property type="term" value="F:glycosyltransferase activity"/>
    <property type="evidence" value="ECO:0007669"/>
    <property type="project" value="UniProtKB-KW"/>
</dbReference>
<gene>
    <name evidence="4" type="ordered locus">STH1373</name>
</gene>
<dbReference type="OrthoDB" id="9766971at2"/>
<proteinExistence type="predicted"/>
<dbReference type="InterPro" id="IPR028098">
    <property type="entry name" value="Glyco_trans_4-like_N"/>
</dbReference>
<dbReference type="Pfam" id="PF13692">
    <property type="entry name" value="Glyco_trans_1_4"/>
    <property type="match status" value="1"/>
</dbReference>
<dbReference type="CDD" id="cd03801">
    <property type="entry name" value="GT4_PimA-like"/>
    <property type="match status" value="1"/>
</dbReference>
<evidence type="ECO:0000313" key="4">
    <source>
        <dbReference type="EMBL" id="BAD40358.1"/>
    </source>
</evidence>
<protein>
    <submittedName>
        <fullName evidence="4">Alpha 1,2 N-acetylglucosamine transferase</fullName>
    </submittedName>
</protein>
<feature type="domain" description="Glycosyltransferase subfamily 4-like N-terminal" evidence="3">
    <location>
        <begin position="22"/>
        <end position="175"/>
    </location>
</feature>
<dbReference type="STRING" id="292459.STH1373"/>
<keyword evidence="2 4" id="KW-0808">Transferase</keyword>
<dbReference type="SUPFAM" id="SSF53756">
    <property type="entry name" value="UDP-Glycosyltransferase/glycogen phosphorylase"/>
    <property type="match status" value="1"/>
</dbReference>
<dbReference type="RefSeq" id="WP_011195503.1">
    <property type="nucleotide sequence ID" value="NC_006177.1"/>
</dbReference>
<dbReference type="KEGG" id="sth:STH1373"/>
<dbReference type="HOGENOM" id="CLU_052303_0_0_9"/>